<sequence length="126" mass="13431">MESLDIPGRNNGGRNRAAGKVDNRAGGGGNYTDGFTGLGMDGRRWRLLMDVRVAKEKGVVLSEGTNRPEEESMEEDSMAVSANSISENSTRNSSSNSFWSEGVRSASRQSNHSSLGSSAADSEEIT</sequence>
<reference evidence="2 3" key="1">
    <citation type="submission" date="2024-09" db="EMBL/GenBank/DDBJ databases">
        <title>Chromosome-scale assembly of Riccia sorocarpa.</title>
        <authorList>
            <person name="Paukszto L."/>
        </authorList>
    </citation>
    <scope>NUCLEOTIDE SEQUENCE [LARGE SCALE GENOMIC DNA]</scope>
    <source>
        <strain evidence="2">LP-2024</strain>
        <tissue evidence="2">Aerial parts of the thallus</tissue>
    </source>
</reference>
<proteinExistence type="predicted"/>
<feature type="region of interest" description="Disordered" evidence="1">
    <location>
        <begin position="59"/>
        <end position="126"/>
    </location>
</feature>
<comment type="caution">
    <text evidence="2">The sequence shown here is derived from an EMBL/GenBank/DDBJ whole genome shotgun (WGS) entry which is preliminary data.</text>
</comment>
<feature type="compositionally biased region" description="Polar residues" evidence="1">
    <location>
        <begin position="106"/>
        <end position="120"/>
    </location>
</feature>
<organism evidence="2 3">
    <name type="scientific">Riccia sorocarpa</name>
    <dbReference type="NCBI Taxonomy" id="122646"/>
    <lineage>
        <taxon>Eukaryota</taxon>
        <taxon>Viridiplantae</taxon>
        <taxon>Streptophyta</taxon>
        <taxon>Embryophyta</taxon>
        <taxon>Marchantiophyta</taxon>
        <taxon>Marchantiopsida</taxon>
        <taxon>Marchantiidae</taxon>
        <taxon>Marchantiales</taxon>
        <taxon>Ricciaceae</taxon>
        <taxon>Riccia</taxon>
    </lineage>
</organism>
<dbReference type="EMBL" id="JBJQOH010000004">
    <property type="protein sequence ID" value="KAL3688270.1"/>
    <property type="molecule type" value="Genomic_DNA"/>
</dbReference>
<keyword evidence="3" id="KW-1185">Reference proteome</keyword>
<dbReference type="AlphaFoldDB" id="A0ABD3HCY8"/>
<feature type="region of interest" description="Disordered" evidence="1">
    <location>
        <begin position="1"/>
        <end position="36"/>
    </location>
</feature>
<evidence type="ECO:0000313" key="3">
    <source>
        <dbReference type="Proteomes" id="UP001633002"/>
    </source>
</evidence>
<evidence type="ECO:0000256" key="1">
    <source>
        <dbReference type="SAM" id="MobiDB-lite"/>
    </source>
</evidence>
<gene>
    <name evidence="2" type="ORF">R1sor_014579</name>
</gene>
<feature type="compositionally biased region" description="Gly residues" evidence="1">
    <location>
        <begin position="25"/>
        <end position="36"/>
    </location>
</feature>
<evidence type="ECO:0000313" key="2">
    <source>
        <dbReference type="EMBL" id="KAL3688270.1"/>
    </source>
</evidence>
<name>A0ABD3HCY8_9MARC</name>
<feature type="compositionally biased region" description="Low complexity" evidence="1">
    <location>
        <begin position="83"/>
        <end position="100"/>
    </location>
</feature>
<protein>
    <submittedName>
        <fullName evidence="2">Uncharacterized protein</fullName>
    </submittedName>
</protein>
<dbReference type="Proteomes" id="UP001633002">
    <property type="component" value="Unassembled WGS sequence"/>
</dbReference>
<accession>A0ABD3HCY8</accession>